<evidence type="ECO:0000313" key="1">
    <source>
        <dbReference type="EMBL" id="PTL39729.1"/>
    </source>
</evidence>
<dbReference type="Gene3D" id="3.30.310.100">
    <property type="entry name" value="YugN-like"/>
    <property type="match status" value="1"/>
</dbReference>
<dbReference type="AlphaFoldDB" id="A0A2T4U8L1"/>
<dbReference type="Pfam" id="PF08868">
    <property type="entry name" value="YugN"/>
    <property type="match status" value="1"/>
</dbReference>
<evidence type="ECO:0000313" key="2">
    <source>
        <dbReference type="Proteomes" id="UP000240509"/>
    </source>
</evidence>
<proteinExistence type="predicted"/>
<comment type="caution">
    <text evidence="1">The sequence shown here is derived from an EMBL/GenBank/DDBJ whole genome shotgun (WGS) entry which is preliminary data.</text>
</comment>
<dbReference type="EMBL" id="PZJJ01000005">
    <property type="protein sequence ID" value="PTL39729.1"/>
    <property type="molecule type" value="Genomic_DNA"/>
</dbReference>
<gene>
    <name evidence="1" type="ORF">C6Y45_05275</name>
</gene>
<evidence type="ECO:0008006" key="3">
    <source>
        <dbReference type="Google" id="ProtNLM"/>
    </source>
</evidence>
<keyword evidence="2" id="KW-1185">Reference proteome</keyword>
<dbReference type="Proteomes" id="UP000240509">
    <property type="component" value="Unassembled WGS sequence"/>
</dbReference>
<dbReference type="InterPro" id="IPR036491">
    <property type="entry name" value="YugN-like_sf"/>
</dbReference>
<dbReference type="SUPFAM" id="SSF160755">
    <property type="entry name" value="YugN-like"/>
    <property type="match status" value="1"/>
</dbReference>
<name>A0A2T4U8L1_9BACI</name>
<dbReference type="OrthoDB" id="2679642at2"/>
<accession>A0A2T4U8L1</accession>
<organism evidence="1 2">
    <name type="scientific">Alkalicoccus saliphilus</name>
    <dbReference type="NCBI Taxonomy" id="200989"/>
    <lineage>
        <taxon>Bacteria</taxon>
        <taxon>Bacillati</taxon>
        <taxon>Bacillota</taxon>
        <taxon>Bacilli</taxon>
        <taxon>Bacillales</taxon>
        <taxon>Bacillaceae</taxon>
        <taxon>Alkalicoccus</taxon>
    </lineage>
</organism>
<reference evidence="1 2" key="1">
    <citation type="submission" date="2018-03" db="EMBL/GenBank/DDBJ databases">
        <title>Alkalicoccus saliphilus sp. nov., isolated from a mineral pool.</title>
        <authorList>
            <person name="Zhao B."/>
        </authorList>
    </citation>
    <scope>NUCLEOTIDE SEQUENCE [LARGE SCALE GENOMIC DNA]</scope>
    <source>
        <strain evidence="1 2">6AG</strain>
    </source>
</reference>
<protein>
    <recommendedName>
        <fullName evidence="3">YugN-like family protein</fullName>
    </recommendedName>
</protein>
<sequence length="120" mass="14173">MKFKVTEFEGKVINFADLDEIMQAAGFDSQWDYERITYDFKFVDEADTDAYAYYFRVPAHIHEGEIPKNSAKVYMLAPYLGRHYYPHGIEYDEVFPEWIVNKCNQKLEQIVEKIKADVVS</sequence>
<dbReference type="InterPro" id="IPR014967">
    <property type="entry name" value="Uncharacterised_YugN-like"/>
</dbReference>
<dbReference type="RefSeq" id="WP_107583985.1">
    <property type="nucleotide sequence ID" value="NZ_PZJJ01000005.1"/>
</dbReference>